<evidence type="ECO:0000313" key="3">
    <source>
        <dbReference type="EMBL" id="QEN01888.1"/>
    </source>
</evidence>
<name>A0A5C1Q366_9BURK</name>
<reference evidence="2 5" key="2">
    <citation type="submission" date="2024-06" db="EMBL/GenBank/DDBJ databases">
        <title>Genomic Encyclopedia of Type Strains, Phase IV (KMG-IV): sequencing the most valuable type-strain genomes for metagenomic binning, comparative biology and taxonomic classification.</title>
        <authorList>
            <person name="Goeker M."/>
        </authorList>
    </citation>
    <scope>NUCLEOTIDE SEQUENCE [LARGE SCALE GENOMIC DNA]</scope>
    <source>
        <strain evidence="2 5">D-501</strain>
    </source>
</reference>
<evidence type="ECO:0000313" key="4">
    <source>
        <dbReference type="Proteomes" id="UP000323522"/>
    </source>
</evidence>
<dbReference type="EMBL" id="JBEPLS010000013">
    <property type="protein sequence ID" value="MET3605156.1"/>
    <property type="molecule type" value="Genomic_DNA"/>
</dbReference>
<organism evidence="3 4">
    <name type="scientific">Sphaerotilus sulfidivorans</name>
    <dbReference type="NCBI Taxonomy" id="639200"/>
    <lineage>
        <taxon>Bacteria</taxon>
        <taxon>Pseudomonadati</taxon>
        <taxon>Pseudomonadota</taxon>
        <taxon>Betaproteobacteria</taxon>
        <taxon>Burkholderiales</taxon>
        <taxon>Sphaerotilaceae</taxon>
        <taxon>Sphaerotilus</taxon>
    </lineage>
</organism>
<dbReference type="Proteomes" id="UP001549111">
    <property type="component" value="Unassembled WGS sequence"/>
</dbReference>
<reference evidence="3 4" key="1">
    <citation type="submission" date="2019-02" db="EMBL/GenBank/DDBJ databases">
        <title>Complete Genome Sequence and Methylome Analysis of Sphaerotilus natans subsp. sulfidivorans D-507.</title>
        <authorList>
            <person name="Fomenkov A."/>
            <person name="Gridneva E."/>
            <person name="Smolyakov D."/>
            <person name="Dubinina G."/>
            <person name="Vincze T."/>
            <person name="Grabovich M."/>
            <person name="Roberts R.J."/>
        </authorList>
    </citation>
    <scope>NUCLEOTIDE SEQUENCE [LARGE SCALE GENOMIC DNA]</scope>
    <source>
        <strain evidence="3 4">D-507</strain>
    </source>
</reference>
<keyword evidence="1" id="KW-0175">Coiled coil</keyword>
<sequence length="430" mass="48276">MGWFSSFCSSVSSAVSSAVSSVGSAISSVASSVWEKAKDVAKNAVTWMADKAESFVGEVKEVWKKVRPFIEKHVRPYLKMAATVAPWPWLKIAILSFEKALDFIEKFEDSSLAKKLDNAVKWAIKTARKLKETYLSADEMEEAEQRKRDLKKAAAVVPEADRHSIDLAALINDYAMVQTAIADIMESNTVKDFEHYLRLQASQKLLKGTEKILATATSIEEITADDIFLLQVGSSLLAPNPELSNADAIKLDHIIYQRFGKKLIPFVFEEMVMAWGQNLQQMESEWKAYNAKLSKDEVLKRRLEVTKRLSELPPEEDAILQEYITLLPKNKAKLESLGQKCREQRNYVHAAEGFLQTLEKTAQELEADGQEYLADEGSRVGMIIIDCAQNGKRWTDLTPEDRSLITDYANIFEKASKARAAQLVEVEVGA</sequence>
<protein>
    <submittedName>
        <fullName evidence="3">Uncharacterized protein</fullName>
    </submittedName>
</protein>
<dbReference type="AlphaFoldDB" id="A0A5C1Q366"/>
<evidence type="ECO:0000256" key="1">
    <source>
        <dbReference type="SAM" id="Coils"/>
    </source>
</evidence>
<keyword evidence="5" id="KW-1185">Reference proteome</keyword>
<dbReference type="KEGG" id="snn:EWH46_14655"/>
<evidence type="ECO:0000313" key="2">
    <source>
        <dbReference type="EMBL" id="MET3605156.1"/>
    </source>
</evidence>
<dbReference type="Proteomes" id="UP000323522">
    <property type="component" value="Chromosome"/>
</dbReference>
<evidence type="ECO:0000313" key="5">
    <source>
        <dbReference type="Proteomes" id="UP001549111"/>
    </source>
</evidence>
<dbReference type="RefSeq" id="WP_149504547.1">
    <property type="nucleotide sequence ID" value="NZ_CP035708.1"/>
</dbReference>
<dbReference type="EMBL" id="CP035708">
    <property type="protein sequence ID" value="QEN01888.1"/>
    <property type="molecule type" value="Genomic_DNA"/>
</dbReference>
<dbReference type="OrthoDB" id="8582835at2"/>
<accession>A0A5C1Q366</accession>
<proteinExistence type="predicted"/>
<feature type="coiled-coil region" evidence="1">
    <location>
        <begin position="348"/>
        <end position="375"/>
    </location>
</feature>
<gene>
    <name evidence="2" type="ORF">ABIC99_002982</name>
    <name evidence="3" type="ORF">EWH46_14655</name>
</gene>